<accession>A0A6A4R416</accession>
<name>A0A6A4R416_LUPAL</name>
<gene>
    <name evidence="1" type="ORF">Lalb_Chr01g0006261</name>
</gene>
<sequence length="318" mass="33870">MGGGGAMRTAAKLAGIGVGRSKILGSSAAHSTDQSVWNAQRNAATVLSSQSVKPAEVAPLQTAELWDLEDWELTDGGELIIEAGEIMPRVVFDAVPTFQEAKEATNELKDAIDKIYLSPDSSQCEGSSPGSQVSVLSPTDFEPETKSCVIEAISHPSVPKHALQAFQLLSANTGAQTVVASIACDPNVWNAVMQNAAVSNFLQSRQKDAGFEAEETAEEVEELANGTVIAGSEEAKEESHPGNGVFNLMGFLQNIRLTVTEMVYNVSDYLQNLFPTAEKEKPSADESSKESFMDNKTMGGTLMGLAMLVIMVVLVKRA</sequence>
<evidence type="ECO:0000313" key="2">
    <source>
        <dbReference type="Proteomes" id="UP000447434"/>
    </source>
</evidence>
<organism evidence="1 2">
    <name type="scientific">Lupinus albus</name>
    <name type="common">White lupine</name>
    <name type="synonym">Lupinus termis</name>
    <dbReference type="NCBI Taxonomy" id="3870"/>
    <lineage>
        <taxon>Eukaryota</taxon>
        <taxon>Viridiplantae</taxon>
        <taxon>Streptophyta</taxon>
        <taxon>Embryophyta</taxon>
        <taxon>Tracheophyta</taxon>
        <taxon>Spermatophyta</taxon>
        <taxon>Magnoliopsida</taxon>
        <taxon>eudicotyledons</taxon>
        <taxon>Gunneridae</taxon>
        <taxon>Pentapetalae</taxon>
        <taxon>rosids</taxon>
        <taxon>fabids</taxon>
        <taxon>Fabales</taxon>
        <taxon>Fabaceae</taxon>
        <taxon>Papilionoideae</taxon>
        <taxon>50 kb inversion clade</taxon>
        <taxon>genistoids sensu lato</taxon>
        <taxon>core genistoids</taxon>
        <taxon>Genisteae</taxon>
        <taxon>Lupinus</taxon>
    </lineage>
</organism>
<dbReference type="PANTHER" id="PTHR33625:SF4">
    <property type="entry name" value="OS08G0179900 PROTEIN"/>
    <property type="match status" value="1"/>
</dbReference>
<evidence type="ECO:0000313" key="1">
    <source>
        <dbReference type="EMBL" id="KAE9620741.1"/>
    </source>
</evidence>
<comment type="caution">
    <text evidence="1">The sequence shown here is derived from an EMBL/GenBank/DDBJ whole genome shotgun (WGS) entry which is preliminary data.</text>
</comment>
<protein>
    <submittedName>
        <fullName evidence="1">Uncharacterized protein</fullName>
    </submittedName>
</protein>
<dbReference type="EMBL" id="WOCE01000001">
    <property type="protein sequence ID" value="KAE9620741.1"/>
    <property type="molecule type" value="Genomic_DNA"/>
</dbReference>
<proteinExistence type="predicted"/>
<dbReference type="Proteomes" id="UP000447434">
    <property type="component" value="Chromosome 1"/>
</dbReference>
<dbReference type="PANTHER" id="PTHR33625">
    <property type="entry name" value="OS08G0179900 PROTEIN"/>
    <property type="match status" value="1"/>
</dbReference>
<dbReference type="OrthoDB" id="659599at2759"/>
<reference evidence="2" key="1">
    <citation type="journal article" date="2020" name="Nat. Commun.">
        <title>Genome sequence of the cluster root forming white lupin.</title>
        <authorList>
            <person name="Hufnagel B."/>
            <person name="Marques A."/>
            <person name="Soriano A."/>
            <person name="Marques L."/>
            <person name="Divol F."/>
            <person name="Doumas P."/>
            <person name="Sallet E."/>
            <person name="Mancinotti D."/>
            <person name="Carrere S."/>
            <person name="Marande W."/>
            <person name="Arribat S."/>
            <person name="Keller J."/>
            <person name="Huneau C."/>
            <person name="Blein T."/>
            <person name="Aime D."/>
            <person name="Laguerre M."/>
            <person name="Taylor J."/>
            <person name="Schubert V."/>
            <person name="Nelson M."/>
            <person name="Geu-Flores F."/>
            <person name="Crespi M."/>
            <person name="Gallardo-Guerrero K."/>
            <person name="Delaux P.-M."/>
            <person name="Salse J."/>
            <person name="Berges H."/>
            <person name="Guyot R."/>
            <person name="Gouzy J."/>
            <person name="Peret B."/>
        </authorList>
    </citation>
    <scope>NUCLEOTIDE SEQUENCE [LARGE SCALE GENOMIC DNA]</scope>
    <source>
        <strain evidence="2">cv. Amiga</strain>
    </source>
</reference>
<keyword evidence="2" id="KW-1185">Reference proteome</keyword>
<dbReference type="AlphaFoldDB" id="A0A6A4R416"/>